<evidence type="ECO:0000313" key="2">
    <source>
        <dbReference type="EMBL" id="HIF37470.1"/>
    </source>
</evidence>
<protein>
    <submittedName>
        <fullName evidence="2">Uncharacterized protein</fullName>
    </submittedName>
</protein>
<feature type="region of interest" description="Disordered" evidence="1">
    <location>
        <begin position="415"/>
        <end position="469"/>
    </location>
</feature>
<feature type="compositionally biased region" description="Acidic residues" evidence="1">
    <location>
        <begin position="234"/>
        <end position="248"/>
    </location>
</feature>
<sequence>MLEGKALVIAIMMLTAAPIAATDSGQIFIEDVRDNFEDMLANDEPTKVSEIIDDSKLDESDLADRELLATKDSDVPCFTFEEWKELRNRVSSLEKELDDERKESEENDRARGDSKDNQKTDDKKEEYYDREDWADKKTVSSSKYDGCLTVDEWTLKFESDEDKDEPCYTIADIEKKIGDERKSHKNFFGRDKEWDREEKDWDDEWFEELEILAEACKEGDEESCDELLEIREELAEDRDEEERDEEDDGARGGNDDSDEEKDDGEHNHADDEADDHSHDDDEADDHNHVTDRYDENWDEIRAVIQELAEACENGDEDACVELREMIAEMLNDRKEGWNKDWHNDGERDWNEDSCLTMEEWKKIFNDGKDRKEGYDRDDDRKERGPHRDAFVREILEELEYACEEEGDEEACAELEEMIAEFEEREGDCDKERDDEEDEANEEEDESDEDDEWDENDEDESDDEDDSNEE</sequence>
<evidence type="ECO:0000256" key="1">
    <source>
        <dbReference type="SAM" id="MobiDB-lite"/>
    </source>
</evidence>
<dbReference type="Proteomes" id="UP000585802">
    <property type="component" value="Unassembled WGS sequence"/>
</dbReference>
<feature type="region of interest" description="Disordered" evidence="1">
    <location>
        <begin position="94"/>
        <end position="129"/>
    </location>
</feature>
<comment type="caution">
    <text evidence="2">The sequence shown here is derived from an EMBL/GenBank/DDBJ whole genome shotgun (WGS) entry which is preliminary data.</text>
</comment>
<feature type="region of interest" description="Disordered" evidence="1">
    <location>
        <begin position="366"/>
        <end position="389"/>
    </location>
</feature>
<accession>A0A7J4GVQ0</accession>
<name>A0A7J4GVQ0_9ARCH</name>
<proteinExistence type="predicted"/>
<dbReference type="EMBL" id="DUCX01000057">
    <property type="protein sequence ID" value="HIF37470.1"/>
    <property type="molecule type" value="Genomic_DNA"/>
</dbReference>
<organism evidence="2 3">
    <name type="scientific">Marine Group III euryarchaeote</name>
    <dbReference type="NCBI Taxonomy" id="2173149"/>
    <lineage>
        <taxon>Archaea</taxon>
        <taxon>Methanobacteriati</taxon>
        <taxon>Thermoplasmatota</taxon>
        <taxon>Thermoplasmata</taxon>
        <taxon>Candidatus Thermoprofundales</taxon>
    </lineage>
</organism>
<dbReference type="AlphaFoldDB" id="A0A7J4GVQ0"/>
<evidence type="ECO:0000313" key="3">
    <source>
        <dbReference type="Proteomes" id="UP000585802"/>
    </source>
</evidence>
<reference evidence="3" key="1">
    <citation type="journal article" date="2019" name="bioRxiv">
        <title>Genome diversification in globally distributed novel marine Proteobacteria is linked to environmental adaptation.</title>
        <authorList>
            <person name="Zhou Z."/>
            <person name="Tran P.Q."/>
            <person name="Kieft K."/>
            <person name="Anantharaman K."/>
        </authorList>
    </citation>
    <scope>NUCLEOTIDE SEQUENCE [LARGE SCALE GENOMIC DNA]</scope>
</reference>
<gene>
    <name evidence="2" type="ORF">EYQ70_03590</name>
</gene>
<feature type="compositionally biased region" description="Basic and acidic residues" evidence="1">
    <location>
        <begin position="263"/>
        <end position="293"/>
    </location>
</feature>
<feature type="region of interest" description="Disordered" evidence="1">
    <location>
        <begin position="216"/>
        <end position="293"/>
    </location>
</feature>